<dbReference type="SUPFAM" id="SSF56645">
    <property type="entry name" value="Acyl-CoA dehydrogenase NM domain-like"/>
    <property type="match status" value="1"/>
</dbReference>
<dbReference type="InterPro" id="IPR037069">
    <property type="entry name" value="AcylCoA_DH/ox_N_sf"/>
</dbReference>
<dbReference type="PANTHER" id="PTHR43884:SF19">
    <property type="entry name" value="ACYL-COA DEHYDROGENASE FADE4-RELATED"/>
    <property type="match status" value="1"/>
</dbReference>
<organism evidence="8 9">
    <name type="scientific">Amycolatopsis magusensis</name>
    <dbReference type="NCBI Taxonomy" id="882444"/>
    <lineage>
        <taxon>Bacteria</taxon>
        <taxon>Bacillati</taxon>
        <taxon>Actinomycetota</taxon>
        <taxon>Actinomycetes</taxon>
        <taxon>Pseudonocardiales</taxon>
        <taxon>Pseudonocardiaceae</taxon>
        <taxon>Amycolatopsis</taxon>
    </lineage>
</organism>
<dbReference type="CDD" id="cd00567">
    <property type="entry name" value="ACAD"/>
    <property type="match status" value="1"/>
</dbReference>
<dbReference type="InterPro" id="IPR009075">
    <property type="entry name" value="AcylCo_DH/oxidase_C"/>
</dbReference>
<dbReference type="PANTHER" id="PTHR43884">
    <property type="entry name" value="ACYL-COA DEHYDROGENASE"/>
    <property type="match status" value="1"/>
</dbReference>
<evidence type="ECO:0000313" key="9">
    <source>
        <dbReference type="Proteomes" id="UP000741013"/>
    </source>
</evidence>
<comment type="cofactor">
    <cofactor evidence="1 5">
        <name>FAD</name>
        <dbReference type="ChEBI" id="CHEBI:57692"/>
    </cofactor>
</comment>
<evidence type="ECO:0000256" key="4">
    <source>
        <dbReference type="ARBA" id="ARBA00022827"/>
    </source>
</evidence>
<dbReference type="InterPro" id="IPR006091">
    <property type="entry name" value="Acyl-CoA_Oxase/DH_mid-dom"/>
</dbReference>
<feature type="domain" description="Acyl-CoA oxidase/dehydrogenase middle" evidence="7">
    <location>
        <begin position="132"/>
        <end position="228"/>
    </location>
</feature>
<dbReference type="SUPFAM" id="SSF47203">
    <property type="entry name" value="Acyl-CoA dehydrogenase C-terminal domain-like"/>
    <property type="match status" value="1"/>
</dbReference>
<evidence type="ECO:0000313" key="8">
    <source>
        <dbReference type="EMBL" id="MBP2183595.1"/>
    </source>
</evidence>
<comment type="similarity">
    <text evidence="2 5">Belongs to the acyl-CoA dehydrogenase family.</text>
</comment>
<evidence type="ECO:0000256" key="2">
    <source>
        <dbReference type="ARBA" id="ARBA00009347"/>
    </source>
</evidence>
<evidence type="ECO:0000259" key="7">
    <source>
        <dbReference type="Pfam" id="PF02770"/>
    </source>
</evidence>
<dbReference type="InterPro" id="IPR036250">
    <property type="entry name" value="AcylCo_DH-like_C"/>
</dbReference>
<dbReference type="Gene3D" id="2.40.110.10">
    <property type="entry name" value="Butyryl-CoA Dehydrogenase, subunit A, domain 2"/>
    <property type="match status" value="1"/>
</dbReference>
<dbReference type="Gene3D" id="1.20.140.10">
    <property type="entry name" value="Butyryl-CoA Dehydrogenase, subunit A, domain 3"/>
    <property type="match status" value="1"/>
</dbReference>
<feature type="domain" description="Acyl-CoA dehydrogenase/oxidase C-terminal" evidence="6">
    <location>
        <begin position="240"/>
        <end position="392"/>
    </location>
</feature>
<dbReference type="Proteomes" id="UP000741013">
    <property type="component" value="Unassembled WGS sequence"/>
</dbReference>
<dbReference type="Gene3D" id="1.10.540.10">
    <property type="entry name" value="Acyl-CoA dehydrogenase/oxidase, N-terminal domain"/>
    <property type="match status" value="1"/>
</dbReference>
<reference evidence="8 9" key="1">
    <citation type="submission" date="2021-03" db="EMBL/GenBank/DDBJ databases">
        <title>Sequencing the genomes of 1000 actinobacteria strains.</title>
        <authorList>
            <person name="Klenk H.-P."/>
        </authorList>
    </citation>
    <scope>NUCLEOTIDE SEQUENCE [LARGE SCALE GENOMIC DNA]</scope>
    <source>
        <strain evidence="8 9">DSM 45510</strain>
    </source>
</reference>
<evidence type="ECO:0000256" key="5">
    <source>
        <dbReference type="RuleBase" id="RU362125"/>
    </source>
</evidence>
<gene>
    <name evidence="8" type="ORF">JOM49_005121</name>
</gene>
<dbReference type="InterPro" id="IPR009100">
    <property type="entry name" value="AcylCoA_DH/oxidase_NM_dom_sf"/>
</dbReference>
<keyword evidence="5" id="KW-0560">Oxidoreductase</keyword>
<comment type="caution">
    <text evidence="8">The sequence shown here is derived from an EMBL/GenBank/DDBJ whole genome shotgun (WGS) entry which is preliminary data.</text>
</comment>
<keyword evidence="4 5" id="KW-0274">FAD</keyword>
<name>A0ABS4PW12_9PSEU</name>
<evidence type="ECO:0000256" key="3">
    <source>
        <dbReference type="ARBA" id="ARBA00022630"/>
    </source>
</evidence>
<dbReference type="InterPro" id="IPR046373">
    <property type="entry name" value="Acyl-CoA_Oxase/DH_mid-dom_sf"/>
</dbReference>
<keyword evidence="3 5" id="KW-0285">Flavoprotein</keyword>
<dbReference type="Pfam" id="PF00441">
    <property type="entry name" value="Acyl-CoA_dh_1"/>
    <property type="match status" value="1"/>
</dbReference>
<proteinExistence type="inferred from homology"/>
<dbReference type="EMBL" id="JAGGMS010000001">
    <property type="protein sequence ID" value="MBP2183595.1"/>
    <property type="molecule type" value="Genomic_DNA"/>
</dbReference>
<protein>
    <submittedName>
        <fullName evidence="8">Alkylation response protein AidB-like acyl-CoA dehydrogenase</fullName>
    </submittedName>
</protein>
<keyword evidence="9" id="KW-1185">Reference proteome</keyword>
<accession>A0ABS4PW12</accession>
<evidence type="ECO:0000259" key="6">
    <source>
        <dbReference type="Pfam" id="PF00441"/>
    </source>
</evidence>
<sequence>MTSTRPRLDARSAARTAEDLERFLGDPREPGSRISFRTQLHHDERDEPAPDAFAALREWGLHRYFVPEADGGGFRDIDELFTLFRVLSRRDMTPALSLAATFLACLPTWGWGSASQRARVAELVGSGALGTFGLSEPDHGCDVTAAELTAEPHGDGYLLSGTKWPVGNGTRGAFATIFARTGAAGPRGFSAFLVEKAALDPARWSPEHRALTLGLRGADVSGINFDRCPVPASALIGLRGHGLDEAIKTLQLSRVLVTGMCLGAADTGLRVTLDHIRSRVLYGRTVHELPVIREQVLAAYADLLIADCVTAPANRAFSVAPERQSLWSSVTKYLVPMLTDDALGGLSAVLAARHYLREGVADGMFQKLLRDNRIVSVFEGTSQVHQHVVATQLPSLLTGRDPEHELLSPLFSRTEAPVGWDLRFDRFQLSNGGADEITRCRPAELDGTGPAWASLRVLAGSLDRARSRLHQEATGLLRAERTLTSTARGFGLARRHCLLHAAACCLHTLLANRGSGFLGEPEWAVLCLQRILTRLGAEQFLDPACVPVVEAEMLRCWREGALFSLTPLAIADPREPR</sequence>
<dbReference type="Pfam" id="PF02770">
    <property type="entry name" value="Acyl-CoA_dh_M"/>
    <property type="match status" value="1"/>
</dbReference>
<dbReference type="RefSeq" id="WP_209666749.1">
    <property type="nucleotide sequence ID" value="NZ_JAGGMS010000001.1"/>
</dbReference>
<evidence type="ECO:0000256" key="1">
    <source>
        <dbReference type="ARBA" id="ARBA00001974"/>
    </source>
</evidence>